<comment type="caution">
    <text evidence="1">The sequence shown here is derived from an EMBL/GenBank/DDBJ whole genome shotgun (WGS) entry which is preliminary data.</text>
</comment>
<dbReference type="AlphaFoldDB" id="A0A367XWH5"/>
<proteinExistence type="predicted"/>
<dbReference type="EMBL" id="QLNQ01000028">
    <property type="protein sequence ID" value="RCK57749.1"/>
    <property type="molecule type" value="Genomic_DNA"/>
</dbReference>
<accession>A0A367XWH5</accession>
<keyword evidence="2" id="KW-1185">Reference proteome</keyword>
<dbReference type="Proteomes" id="UP000253472">
    <property type="component" value="Unassembled WGS sequence"/>
</dbReference>
<name>A0A367XWH5_9ASCO</name>
<gene>
    <name evidence="1" type="ORF">Cantr_06255</name>
</gene>
<dbReference type="OrthoDB" id="10378131at2759"/>
<protein>
    <submittedName>
        <fullName evidence="1">Uncharacterized protein</fullName>
    </submittedName>
</protein>
<sequence>MYSMFNRSIKNSTTHRQQYLPKNGRWKYLFYPIDTDQPTFNQLNAEGTGISEEEARECFVLIEFVPLSTLHDVIYNLAHIPCLSNSVDAYDIGQFYHMLYFTKEGDEIDARSKAFSFENTDELAELVFNGNILSILSLIQYDRIVGILHVLYNCRDNGGGDSRTEINQISLYVIGNDSVAIPMGYVDQFKVLRMKDEREWMATQFKFHPYPPYYVDTRTESCCLDTSTESLTNSRFTTCWIRAFR</sequence>
<evidence type="ECO:0000313" key="2">
    <source>
        <dbReference type="Proteomes" id="UP000253472"/>
    </source>
</evidence>
<organism evidence="1 2">
    <name type="scientific">Candida viswanathii</name>
    <dbReference type="NCBI Taxonomy" id="5486"/>
    <lineage>
        <taxon>Eukaryota</taxon>
        <taxon>Fungi</taxon>
        <taxon>Dikarya</taxon>
        <taxon>Ascomycota</taxon>
        <taxon>Saccharomycotina</taxon>
        <taxon>Pichiomycetes</taxon>
        <taxon>Debaryomycetaceae</taxon>
        <taxon>Candida/Lodderomyces clade</taxon>
        <taxon>Candida</taxon>
    </lineage>
</organism>
<reference evidence="1 2" key="1">
    <citation type="submission" date="2018-06" db="EMBL/GenBank/DDBJ databases">
        <title>Whole genome sequencing of Candida tropicalis (genome annotated by CSBL at Korea University).</title>
        <authorList>
            <person name="Ahn J."/>
        </authorList>
    </citation>
    <scope>NUCLEOTIDE SEQUENCE [LARGE SCALE GENOMIC DNA]</scope>
    <source>
        <strain evidence="1 2">ATCC 20962</strain>
    </source>
</reference>
<evidence type="ECO:0000313" key="1">
    <source>
        <dbReference type="EMBL" id="RCK57749.1"/>
    </source>
</evidence>